<dbReference type="EMBL" id="BAAASR010000021">
    <property type="protein sequence ID" value="GAA2503790.1"/>
    <property type="molecule type" value="Genomic_DNA"/>
</dbReference>
<feature type="compositionally biased region" description="Pro residues" evidence="2">
    <location>
        <begin position="361"/>
        <end position="379"/>
    </location>
</feature>
<dbReference type="InterPro" id="IPR000383">
    <property type="entry name" value="Xaa-Pro-like_dom"/>
</dbReference>
<dbReference type="RefSeq" id="WP_344363196.1">
    <property type="nucleotide sequence ID" value="NZ_BAAASR010000021.1"/>
</dbReference>
<dbReference type="InterPro" id="IPR013736">
    <property type="entry name" value="Xaa-Pro_dipept_C"/>
</dbReference>
<keyword evidence="1 4" id="KW-0378">Hydrolase</keyword>
<feature type="compositionally biased region" description="Basic and acidic residues" evidence="2">
    <location>
        <begin position="214"/>
        <end position="254"/>
    </location>
</feature>
<feature type="region of interest" description="Disordered" evidence="2">
    <location>
        <begin position="211"/>
        <end position="255"/>
    </location>
</feature>
<dbReference type="InterPro" id="IPR050585">
    <property type="entry name" value="Xaa-Pro_dipeptidyl-ppase/CocE"/>
</dbReference>
<dbReference type="NCBIfam" id="TIGR00976">
    <property type="entry name" value="CocE_NonD"/>
    <property type="match status" value="1"/>
</dbReference>
<organism evidence="4 5">
    <name type="scientific">Streptomyces gobitricini</name>
    <dbReference type="NCBI Taxonomy" id="68211"/>
    <lineage>
        <taxon>Bacteria</taxon>
        <taxon>Bacillati</taxon>
        <taxon>Actinomycetota</taxon>
        <taxon>Actinomycetes</taxon>
        <taxon>Kitasatosporales</taxon>
        <taxon>Streptomycetaceae</taxon>
        <taxon>Streptomyces</taxon>
    </lineage>
</organism>
<evidence type="ECO:0000256" key="2">
    <source>
        <dbReference type="SAM" id="MobiDB-lite"/>
    </source>
</evidence>
<comment type="caution">
    <text evidence="4">The sequence shown here is derived from an EMBL/GenBank/DDBJ whole genome shotgun (WGS) entry which is preliminary data.</text>
</comment>
<dbReference type="Gene3D" id="2.60.120.260">
    <property type="entry name" value="Galactose-binding domain-like"/>
    <property type="match status" value="1"/>
</dbReference>
<dbReference type="PANTHER" id="PTHR43056">
    <property type="entry name" value="PEPTIDASE S9 PROLYL OLIGOPEPTIDASE"/>
    <property type="match status" value="1"/>
</dbReference>
<dbReference type="PANTHER" id="PTHR43056:SF10">
    <property type="entry name" value="COCE_NOND FAMILY, PUTATIVE (AFU_ORTHOLOGUE AFUA_7G00600)-RELATED"/>
    <property type="match status" value="1"/>
</dbReference>
<keyword evidence="5" id="KW-1185">Reference proteome</keyword>
<evidence type="ECO:0000256" key="1">
    <source>
        <dbReference type="ARBA" id="ARBA00022801"/>
    </source>
</evidence>
<dbReference type="SUPFAM" id="SSF53474">
    <property type="entry name" value="alpha/beta-Hydrolases"/>
    <property type="match status" value="1"/>
</dbReference>
<evidence type="ECO:0000313" key="4">
    <source>
        <dbReference type="EMBL" id="GAA2503790.1"/>
    </source>
</evidence>
<dbReference type="InterPro" id="IPR008979">
    <property type="entry name" value="Galactose-bd-like_sf"/>
</dbReference>
<gene>
    <name evidence="4" type="ORF">GCM10010393_40470</name>
</gene>
<proteinExistence type="predicted"/>
<accession>A0ABP5ZT42</accession>
<feature type="domain" description="Xaa-Pro dipeptidyl-peptidase C-terminal" evidence="3">
    <location>
        <begin position="323"/>
        <end position="584"/>
    </location>
</feature>
<evidence type="ECO:0000259" key="3">
    <source>
        <dbReference type="SMART" id="SM00939"/>
    </source>
</evidence>
<evidence type="ECO:0000313" key="5">
    <source>
        <dbReference type="Proteomes" id="UP001499942"/>
    </source>
</evidence>
<feature type="region of interest" description="Disordered" evidence="2">
    <location>
        <begin position="344"/>
        <end position="392"/>
    </location>
</feature>
<dbReference type="SUPFAM" id="SSF49785">
    <property type="entry name" value="Galactose-binding domain-like"/>
    <property type="match status" value="1"/>
</dbReference>
<name>A0ABP5ZT42_9ACTN</name>
<reference evidence="5" key="1">
    <citation type="journal article" date="2019" name="Int. J. Syst. Evol. Microbiol.">
        <title>The Global Catalogue of Microorganisms (GCM) 10K type strain sequencing project: providing services to taxonomists for standard genome sequencing and annotation.</title>
        <authorList>
            <consortium name="The Broad Institute Genomics Platform"/>
            <consortium name="The Broad Institute Genome Sequencing Center for Infectious Disease"/>
            <person name="Wu L."/>
            <person name="Ma J."/>
        </authorList>
    </citation>
    <scope>NUCLEOTIDE SEQUENCE [LARGE SCALE GENOMIC DNA]</scope>
    <source>
        <strain evidence="5">JCM 5062</strain>
    </source>
</reference>
<dbReference type="Gene3D" id="3.40.50.1820">
    <property type="entry name" value="alpha/beta hydrolase"/>
    <property type="match status" value="2"/>
</dbReference>
<dbReference type="Proteomes" id="UP001499942">
    <property type="component" value="Unassembled WGS sequence"/>
</dbReference>
<dbReference type="InterPro" id="IPR005674">
    <property type="entry name" value="CocE/Ser_esterase"/>
</dbReference>
<dbReference type="Pfam" id="PF02129">
    <property type="entry name" value="Peptidase_S15"/>
    <property type="match status" value="1"/>
</dbReference>
<dbReference type="GO" id="GO:0016787">
    <property type="term" value="F:hydrolase activity"/>
    <property type="evidence" value="ECO:0007669"/>
    <property type="project" value="UniProtKB-KW"/>
</dbReference>
<protein>
    <submittedName>
        <fullName evidence="4">CocE/NonD family hydrolase</fullName>
    </submittedName>
</protein>
<dbReference type="SMART" id="SM00939">
    <property type="entry name" value="PepX_C"/>
    <property type="match status" value="1"/>
</dbReference>
<dbReference type="InterPro" id="IPR029058">
    <property type="entry name" value="AB_hydrolase_fold"/>
</dbReference>
<sequence length="714" mass="78124">MKIRTSFPYETDHEDVRIPLTDGTRLYARVWRPLTDEPVPVLVEYDPYRLTDWTAPRDRQRHPWYAGHGYASVRVDARGHGNSEGLPGAVRSEAEAADLVEVIEWLASRPWCAGRVGVFGIGRGGTTALRAAALAPGPLRAVVAVASPDERYGADVTRLGGSGPGAGAHARAARLLAFAARPPDPLYVGDAWRDMWLERLEALEPPAHTLLAHRSGDDHGRDGAPHHRDDAQDPHRDAPDPHDDAPESHRDAHDGYGALRYDNIRAAVLAVGGWHDPYRDTVLRLVEHLPDDRVRGIIGPWTHRYPDREGPAGTAIGFLQETLRWWDHHLRDEPTGAMSEPLLRSWMGGPRPSAGAHPAPGTQPHPGTQPGPLPQPHVPAEPEVHGRWVGDGAWPSPNVTPITYALQGPPVLVRSPQHTGLDAGRFVPCGDVADLPPDQRAEDAHSACFDFPVPPDGAPVEILGRPRVSLTLGVEAPTGHVVARLCDVAPDGSSALVTRGALSLSDRPGGPAEHVFELDGTGHAFAPGHRVRLAVSSAYWPWVWPGPRAAGFTLDPAACSLRLPVRRPTTDAVAFEEPEQAEPLGVTVPTALDDTETRRPARLIVRDVAKGEWRLEENPRQDGARAYPDGLEITEDTVETRVITERDPLSARARSEWRIRLHRPDIPWNVTVDTRSEITCDATHFLTTDEVICTEGTEVLFHHTWEKRVAREPG</sequence>
<dbReference type="Pfam" id="PF08530">
    <property type="entry name" value="PepX_C"/>
    <property type="match status" value="1"/>
</dbReference>